<evidence type="ECO:0000313" key="6">
    <source>
        <dbReference type="Proteomes" id="UP000721954"/>
    </source>
</evidence>
<proteinExistence type="inferred from homology"/>
<comment type="similarity">
    <text evidence="1">Belongs to the ATP-dependent AMP-binding enzyme family.</text>
</comment>
<evidence type="ECO:0000313" key="5">
    <source>
        <dbReference type="EMBL" id="MBO8199789.1"/>
    </source>
</evidence>
<gene>
    <name evidence="5" type="ORF">JW613_15995</name>
</gene>
<organism evidence="5 6">
    <name type="scientific">Streptomyces smyrnaeus</name>
    <dbReference type="NCBI Taxonomy" id="1387713"/>
    <lineage>
        <taxon>Bacteria</taxon>
        <taxon>Bacillati</taxon>
        <taxon>Actinomycetota</taxon>
        <taxon>Actinomycetes</taxon>
        <taxon>Kitasatosporales</taxon>
        <taxon>Streptomycetaceae</taxon>
        <taxon>Streptomyces</taxon>
    </lineage>
</organism>
<accession>A0ABS3XWK8</accession>
<dbReference type="EMBL" id="JAFFZM010000008">
    <property type="protein sequence ID" value="MBO8199789.1"/>
    <property type="molecule type" value="Genomic_DNA"/>
</dbReference>
<evidence type="ECO:0000256" key="1">
    <source>
        <dbReference type="ARBA" id="ARBA00006432"/>
    </source>
</evidence>
<dbReference type="InterPro" id="IPR042099">
    <property type="entry name" value="ANL_N_sf"/>
</dbReference>
<keyword evidence="6" id="KW-1185">Reference proteome</keyword>
<keyword evidence="2" id="KW-0436">Ligase</keyword>
<evidence type="ECO:0000259" key="3">
    <source>
        <dbReference type="Pfam" id="PF00501"/>
    </source>
</evidence>
<sequence length="539" mass="58283">MSTEDRGAGRDGSEGGATAVAHRLGTSHTLWELVVRRAELSPKAPALIQAADNPDDDSCLTFGELRTRAERTAAGLRRQGVRPGDTVAWQLPTRIETVVLSLALARLGVRQTPLIPGHREREVALALRATDAAWYVHPGQWHGTDYAALADRVREPHEPALRTLLVRDRLPDADPGSPDPLPPPPDDGTTVRWIYWTSGTTSEPSGVRHTDRSLIAGGSCLAHALRLRPDDVGSIAFPYAHIGGPDYLVMLLLYGFPAVLFEKFALPDALAGYRRHGVTTAGGSTAFYSMFLAEQRKQPGEKLLPTLRLLAGGGAPKPAELYHEVVTELGCQLTHGYGMTEAPMITMGDPDDTPEQLATTEGRPPAGMEIRITAPNGAPLPPGSEGEVRLRGEAVCQGYLDPDRTAAAFDTEGFLVTGDVGHLRESGHLVLTGRTKDIIIRKGENISAKEIEQLLYELPGVADAAVIGLPDPERGERVCAVVEQPEGAPRVTLAELTAHLRGEGLATYKLPEQLEVLEALPRNETLRKVLKYKLRERFG</sequence>
<feature type="domain" description="AMP-dependent synthetase/ligase" evidence="3">
    <location>
        <begin position="36"/>
        <end position="400"/>
    </location>
</feature>
<dbReference type="Pfam" id="PF00501">
    <property type="entry name" value="AMP-binding"/>
    <property type="match status" value="1"/>
</dbReference>
<dbReference type="PANTHER" id="PTHR43201">
    <property type="entry name" value="ACYL-COA SYNTHETASE"/>
    <property type="match status" value="1"/>
</dbReference>
<dbReference type="Gene3D" id="3.40.50.12780">
    <property type="entry name" value="N-terminal domain of ligase-like"/>
    <property type="match status" value="1"/>
</dbReference>
<name>A0ABS3XWK8_9ACTN</name>
<dbReference type="PANTHER" id="PTHR43201:SF5">
    <property type="entry name" value="MEDIUM-CHAIN ACYL-COA LIGASE ACSF2, MITOCHONDRIAL"/>
    <property type="match status" value="1"/>
</dbReference>
<feature type="domain" description="AMP-binding enzyme C-terminal" evidence="4">
    <location>
        <begin position="450"/>
        <end position="524"/>
    </location>
</feature>
<evidence type="ECO:0000256" key="2">
    <source>
        <dbReference type="ARBA" id="ARBA00022598"/>
    </source>
</evidence>
<dbReference type="InterPro" id="IPR045851">
    <property type="entry name" value="AMP-bd_C_sf"/>
</dbReference>
<dbReference type="Gene3D" id="3.30.300.30">
    <property type="match status" value="1"/>
</dbReference>
<dbReference type="GeneID" id="96260111"/>
<reference evidence="5 6" key="1">
    <citation type="submission" date="2021-02" db="EMBL/GenBank/DDBJ databases">
        <title>Streptomyces spirodelae sp. nov., isolated from duckweed.</title>
        <authorList>
            <person name="Saimee Y."/>
            <person name="Duangmal K."/>
        </authorList>
    </citation>
    <scope>NUCLEOTIDE SEQUENCE [LARGE SCALE GENOMIC DNA]</scope>
    <source>
        <strain evidence="5 6">DSM 42105</strain>
    </source>
</reference>
<evidence type="ECO:0000259" key="4">
    <source>
        <dbReference type="Pfam" id="PF13193"/>
    </source>
</evidence>
<dbReference type="Proteomes" id="UP000721954">
    <property type="component" value="Unassembled WGS sequence"/>
</dbReference>
<protein>
    <submittedName>
        <fullName evidence="5">AMP-binding protein</fullName>
    </submittedName>
</protein>
<dbReference type="SUPFAM" id="SSF56801">
    <property type="entry name" value="Acetyl-CoA synthetase-like"/>
    <property type="match status" value="1"/>
</dbReference>
<dbReference type="InterPro" id="IPR025110">
    <property type="entry name" value="AMP-bd_C"/>
</dbReference>
<dbReference type="Pfam" id="PF13193">
    <property type="entry name" value="AMP-binding_C"/>
    <property type="match status" value="1"/>
</dbReference>
<comment type="caution">
    <text evidence="5">The sequence shown here is derived from an EMBL/GenBank/DDBJ whole genome shotgun (WGS) entry which is preliminary data.</text>
</comment>
<dbReference type="RefSeq" id="WP_209211476.1">
    <property type="nucleotide sequence ID" value="NZ_JAFFZM010000008.1"/>
</dbReference>
<dbReference type="InterPro" id="IPR000873">
    <property type="entry name" value="AMP-dep_synth/lig_dom"/>
</dbReference>